<evidence type="ECO:0000313" key="3">
    <source>
        <dbReference type="EMBL" id="KAH6887987.1"/>
    </source>
</evidence>
<comment type="caution">
    <text evidence="3">The sequence shown here is derived from an EMBL/GenBank/DDBJ whole genome shotgun (WGS) entry which is preliminary data.</text>
</comment>
<feature type="compositionally biased region" description="Polar residues" evidence="1">
    <location>
        <begin position="303"/>
        <end position="328"/>
    </location>
</feature>
<dbReference type="PROSITE" id="PS50235">
    <property type="entry name" value="USP_3"/>
    <property type="match status" value="1"/>
</dbReference>
<proteinExistence type="predicted"/>
<dbReference type="Gene3D" id="3.40.250.10">
    <property type="entry name" value="Rhodanese-like domain"/>
    <property type="match status" value="1"/>
</dbReference>
<evidence type="ECO:0000256" key="1">
    <source>
        <dbReference type="SAM" id="MobiDB-lite"/>
    </source>
</evidence>
<dbReference type="InterPro" id="IPR028889">
    <property type="entry name" value="USP"/>
</dbReference>
<dbReference type="GO" id="GO:0016579">
    <property type="term" value="P:protein deubiquitination"/>
    <property type="evidence" value="ECO:0007669"/>
    <property type="project" value="InterPro"/>
</dbReference>
<gene>
    <name evidence="3" type="ORF">B0T10DRAFT_64795</name>
</gene>
<feature type="compositionally biased region" description="Pro residues" evidence="1">
    <location>
        <begin position="253"/>
        <end position="269"/>
    </location>
</feature>
<dbReference type="GO" id="GO:0004843">
    <property type="term" value="F:cysteine-type deubiquitinase activity"/>
    <property type="evidence" value="ECO:0007669"/>
    <property type="project" value="InterPro"/>
</dbReference>
<dbReference type="Pfam" id="PF00443">
    <property type="entry name" value="UCH"/>
    <property type="match status" value="1"/>
</dbReference>
<feature type="compositionally biased region" description="Polar residues" evidence="1">
    <location>
        <begin position="161"/>
        <end position="173"/>
    </location>
</feature>
<dbReference type="PANTHER" id="PTHR24006">
    <property type="entry name" value="UBIQUITIN CARBOXYL-TERMINAL HYDROLASE"/>
    <property type="match status" value="1"/>
</dbReference>
<dbReference type="GO" id="GO:0005634">
    <property type="term" value="C:nucleus"/>
    <property type="evidence" value="ECO:0007669"/>
    <property type="project" value="TreeGrafter"/>
</dbReference>
<dbReference type="InterPro" id="IPR050164">
    <property type="entry name" value="Peptidase_C19"/>
</dbReference>
<feature type="region of interest" description="Disordered" evidence="1">
    <location>
        <begin position="1"/>
        <end position="45"/>
    </location>
</feature>
<accession>A0A9P8W2F7</accession>
<dbReference type="PROSITE" id="PS00972">
    <property type="entry name" value="USP_1"/>
    <property type="match status" value="1"/>
</dbReference>
<dbReference type="Gene3D" id="3.90.70.10">
    <property type="entry name" value="Cysteine proteinases"/>
    <property type="match status" value="1"/>
</dbReference>
<evidence type="ECO:0000259" key="2">
    <source>
        <dbReference type="PROSITE" id="PS50235"/>
    </source>
</evidence>
<feature type="region of interest" description="Disordered" evidence="1">
    <location>
        <begin position="230"/>
        <end position="328"/>
    </location>
</feature>
<reference evidence="3 4" key="1">
    <citation type="journal article" date="2021" name="Nat. Commun.">
        <title>Genetic determinants of endophytism in the Arabidopsis root mycobiome.</title>
        <authorList>
            <person name="Mesny F."/>
            <person name="Miyauchi S."/>
            <person name="Thiergart T."/>
            <person name="Pickel B."/>
            <person name="Atanasova L."/>
            <person name="Karlsson M."/>
            <person name="Huettel B."/>
            <person name="Barry K.W."/>
            <person name="Haridas S."/>
            <person name="Chen C."/>
            <person name="Bauer D."/>
            <person name="Andreopoulos W."/>
            <person name="Pangilinan J."/>
            <person name="LaButti K."/>
            <person name="Riley R."/>
            <person name="Lipzen A."/>
            <person name="Clum A."/>
            <person name="Drula E."/>
            <person name="Henrissat B."/>
            <person name="Kohler A."/>
            <person name="Grigoriev I.V."/>
            <person name="Martin F.M."/>
            <person name="Hacquard S."/>
        </authorList>
    </citation>
    <scope>NUCLEOTIDE SEQUENCE [LARGE SCALE GENOMIC DNA]</scope>
    <source>
        <strain evidence="3 4">MPI-CAGE-CH-0241</strain>
    </source>
</reference>
<evidence type="ECO:0000313" key="4">
    <source>
        <dbReference type="Proteomes" id="UP000777438"/>
    </source>
</evidence>
<name>A0A9P8W2F7_9HYPO</name>
<dbReference type="EMBL" id="JAGPYM010000013">
    <property type="protein sequence ID" value="KAH6887987.1"/>
    <property type="molecule type" value="Genomic_DNA"/>
</dbReference>
<dbReference type="SUPFAM" id="SSF52821">
    <property type="entry name" value="Rhodanese/Cell cycle control phosphatase"/>
    <property type="match status" value="1"/>
</dbReference>
<dbReference type="SUPFAM" id="SSF54001">
    <property type="entry name" value="Cysteine proteinases"/>
    <property type="match status" value="1"/>
</dbReference>
<dbReference type="InterPro" id="IPR018200">
    <property type="entry name" value="USP_CS"/>
</dbReference>
<dbReference type="InterPro" id="IPR036873">
    <property type="entry name" value="Rhodanese-like_dom_sf"/>
</dbReference>
<dbReference type="SMART" id="SM00450">
    <property type="entry name" value="RHOD"/>
    <property type="match status" value="1"/>
</dbReference>
<sequence>MPSLGHTRSASSIDSRINSMATNGFPGPSQPNGRYGGDHRPGGASIPHIDDILQAPLDIDANQSIRKLLDSAETSLRHAEISRDLNRPAVALKEFLRASIIAVKIIQSHRDFAFLKGEHKDLDRAHKAFLSKIQQQNDTFTRIKQDIIADNRRTGVKPTGSRVSSSENSTGSRPASPMKGAHGRSLSNVTAQSRTNGSPAKTKPAIQPKPQALHGNAINVQDLKERFRNLRGPQASPGQDPRIKTHPIDLDIPPKPAGPRPMPPPPSRPPKIDINTGVPSLPKLPDPIYSPARGSVSGETPRLPSSTPRNTFARTGSVPGTPTATSQTQSDYFANQSYSNTAIPPTTPANAIRIPQREVITAEELRQAMACKGSILIIDARVRDDFNEGHIMAQSVICIEPSVLHRENLSADEIADSLVLSPNNEDIEFEARATKDLVVFYDQDSEVVPRTARSSDDISLMSLKRALVDFNFGNELKNPPKLLEGGLDAWVDLMGRGSLQSISQAISKAKTPPKRTGSGTIARRKTVVKPHKPDIAKAWEETIKNEDLETASSPSFVRTQEEFHKRFPPVLSEKESMTSPVQPRPKPTYGSSHQVDLQTDLPSPPTRPAPALPRPSYNGLPVGENENDAYGNTNAQSVGRPLTRVPTKPLEQQSTGDNNTIPTGLNNPGNWCYANSLLQCLLASPGFGQDLQGTTWMEKYKAPKKAEEKIENPQLMTKIISNLFHWMKTGKFQFMKAQTLMEYVLYLSKQGNGERFGSDAQQDAQEFMTFLLDHLHDETNRKRDFKSPESADEPNLKNKTLLQASMEFWEKYSRGNQSIVDHSWRSFNVEIKRCLACDLRSYRFEPFEVILAPDIERNGTLDEVLAKYVESSVAEGYKCDTAGCKGRTIGGPLFCHAPPLLCVSLKRFVPKQTGGYVKSSARLTWDLDVMDFTPYFVQPTDGDNTTDPAFRGPFRYETYAIIVHDGPNITAGHYYAYIRDINSRDPYAWFCFNDTNVRRVRIGSSSPNDLKNTIFGPVKASGRSAVPYLLFFRRKPSP</sequence>
<dbReference type="Proteomes" id="UP000777438">
    <property type="component" value="Unassembled WGS sequence"/>
</dbReference>
<feature type="region of interest" description="Disordered" evidence="1">
    <location>
        <begin position="549"/>
        <end position="625"/>
    </location>
</feature>
<dbReference type="AlphaFoldDB" id="A0A9P8W2F7"/>
<keyword evidence="4" id="KW-1185">Reference proteome</keyword>
<dbReference type="InterPro" id="IPR001394">
    <property type="entry name" value="Peptidase_C19_UCH"/>
</dbReference>
<protein>
    <recommendedName>
        <fullName evidence="2">USP domain-containing protein</fullName>
    </recommendedName>
</protein>
<feature type="compositionally biased region" description="Pro residues" evidence="1">
    <location>
        <begin position="602"/>
        <end position="613"/>
    </location>
</feature>
<organism evidence="3 4">
    <name type="scientific">Thelonectria olida</name>
    <dbReference type="NCBI Taxonomy" id="1576542"/>
    <lineage>
        <taxon>Eukaryota</taxon>
        <taxon>Fungi</taxon>
        <taxon>Dikarya</taxon>
        <taxon>Ascomycota</taxon>
        <taxon>Pezizomycotina</taxon>
        <taxon>Sordariomycetes</taxon>
        <taxon>Hypocreomycetidae</taxon>
        <taxon>Hypocreales</taxon>
        <taxon>Nectriaceae</taxon>
        <taxon>Thelonectria</taxon>
    </lineage>
</organism>
<feature type="compositionally biased region" description="Polar residues" evidence="1">
    <location>
        <begin position="1"/>
        <end position="22"/>
    </location>
</feature>
<feature type="region of interest" description="Disordered" evidence="1">
    <location>
        <begin position="150"/>
        <end position="215"/>
    </location>
</feature>
<dbReference type="OrthoDB" id="292964at2759"/>
<dbReference type="InterPro" id="IPR038765">
    <property type="entry name" value="Papain-like_cys_pep_sf"/>
</dbReference>
<dbReference type="Pfam" id="PF00581">
    <property type="entry name" value="Rhodanese"/>
    <property type="match status" value="1"/>
</dbReference>
<feature type="domain" description="USP" evidence="2">
    <location>
        <begin position="663"/>
        <end position="1035"/>
    </location>
</feature>
<dbReference type="CDD" id="cd02257">
    <property type="entry name" value="Peptidase_C19"/>
    <property type="match status" value="1"/>
</dbReference>
<dbReference type="InterPro" id="IPR001763">
    <property type="entry name" value="Rhodanese-like_dom"/>
</dbReference>
<feature type="compositionally biased region" description="Polar residues" evidence="1">
    <location>
        <begin position="185"/>
        <end position="199"/>
    </location>
</feature>
<dbReference type="GO" id="GO:0005829">
    <property type="term" value="C:cytosol"/>
    <property type="evidence" value="ECO:0007669"/>
    <property type="project" value="TreeGrafter"/>
</dbReference>